<organism evidence="2 3">
    <name type="scientific">Steinernema carpocapsae</name>
    <name type="common">Entomopathogenic nematode</name>
    <dbReference type="NCBI Taxonomy" id="34508"/>
    <lineage>
        <taxon>Eukaryota</taxon>
        <taxon>Metazoa</taxon>
        <taxon>Ecdysozoa</taxon>
        <taxon>Nematoda</taxon>
        <taxon>Chromadorea</taxon>
        <taxon>Rhabditida</taxon>
        <taxon>Tylenchina</taxon>
        <taxon>Panagrolaimomorpha</taxon>
        <taxon>Strongyloidoidea</taxon>
        <taxon>Steinernematidae</taxon>
        <taxon>Steinernema</taxon>
    </lineage>
</organism>
<evidence type="ECO:0000313" key="2">
    <source>
        <dbReference type="EMBL" id="TKR69122.1"/>
    </source>
</evidence>
<keyword evidence="1" id="KW-0812">Transmembrane</keyword>
<name>A0A4U5MIQ4_STECR</name>
<protein>
    <submittedName>
        <fullName evidence="2">Uncharacterized protein</fullName>
    </submittedName>
</protein>
<gene>
    <name evidence="2" type="ORF">L596_021318</name>
</gene>
<keyword evidence="1" id="KW-1133">Transmembrane helix</keyword>
<proteinExistence type="predicted"/>
<keyword evidence="1" id="KW-0472">Membrane</keyword>
<comment type="caution">
    <text evidence="2">The sequence shown here is derived from an EMBL/GenBank/DDBJ whole genome shotgun (WGS) entry which is preliminary data.</text>
</comment>
<evidence type="ECO:0000256" key="1">
    <source>
        <dbReference type="SAM" id="Phobius"/>
    </source>
</evidence>
<dbReference type="AlphaFoldDB" id="A0A4U5MIQ4"/>
<feature type="transmembrane region" description="Helical" evidence="1">
    <location>
        <begin position="49"/>
        <end position="70"/>
    </location>
</feature>
<dbReference type="Proteomes" id="UP000298663">
    <property type="component" value="Unassembled WGS sequence"/>
</dbReference>
<sequence>MCVTVVAGPIALARTRRPPYNDARDHREPDYDCFECCFAPLSNESRRNSAILCFVFFVIAMFIILMRFALAKR</sequence>
<reference evidence="2 3" key="1">
    <citation type="journal article" date="2015" name="Genome Biol.">
        <title>Comparative genomics of Steinernema reveals deeply conserved gene regulatory networks.</title>
        <authorList>
            <person name="Dillman A.R."/>
            <person name="Macchietto M."/>
            <person name="Porter C.F."/>
            <person name="Rogers A."/>
            <person name="Williams B."/>
            <person name="Antoshechkin I."/>
            <person name="Lee M.M."/>
            <person name="Goodwin Z."/>
            <person name="Lu X."/>
            <person name="Lewis E.E."/>
            <person name="Goodrich-Blair H."/>
            <person name="Stock S.P."/>
            <person name="Adams B.J."/>
            <person name="Sternberg P.W."/>
            <person name="Mortazavi A."/>
        </authorList>
    </citation>
    <scope>NUCLEOTIDE SEQUENCE [LARGE SCALE GENOMIC DNA]</scope>
    <source>
        <strain evidence="2 3">ALL</strain>
    </source>
</reference>
<keyword evidence="3" id="KW-1185">Reference proteome</keyword>
<accession>A0A4U5MIQ4</accession>
<dbReference type="EMBL" id="AZBU02000007">
    <property type="protein sequence ID" value="TKR69122.1"/>
    <property type="molecule type" value="Genomic_DNA"/>
</dbReference>
<reference evidence="2 3" key="2">
    <citation type="journal article" date="2019" name="G3 (Bethesda)">
        <title>Hybrid Assembly of the Genome of the Entomopathogenic Nematode Steinernema carpocapsae Identifies the X-Chromosome.</title>
        <authorList>
            <person name="Serra L."/>
            <person name="Macchietto M."/>
            <person name="Macias-Munoz A."/>
            <person name="McGill C.J."/>
            <person name="Rodriguez I.M."/>
            <person name="Rodriguez B."/>
            <person name="Murad R."/>
            <person name="Mortazavi A."/>
        </authorList>
    </citation>
    <scope>NUCLEOTIDE SEQUENCE [LARGE SCALE GENOMIC DNA]</scope>
    <source>
        <strain evidence="2 3">ALL</strain>
    </source>
</reference>
<evidence type="ECO:0000313" key="3">
    <source>
        <dbReference type="Proteomes" id="UP000298663"/>
    </source>
</evidence>